<sequence>MKTGTAPGFKPTKWTLSDALSFLDTVHYEREFLSNISQKVERDDEKTYSHVNGASRRAGDDGNDTANHEEMQGTHCIRRDYWKLNHAVSHVVRSCDEHSLENLQKIHGGLSQFLLQPFRELTNRFWPRLTSPRPAIQFVPKMFYRVEVWSLGGPVQSSRRRKCCFFSRALRTGQPPWPRDFRRPTFIARLESRLSNHTIEVKHIHSEVTFAIGSHLIRSALHEPEPIADLQGHLAIPITARCRSTANEHTAEAPVYRGLMSLAYRLLASLQDEPGSIPGRFTPDFRKWESCRDDAADRRVFSGISSFPRPCIPALLHTQPHITRISSQDLDAKSRPNLFTHSLTPLLACTVRRLAKNKNQRRERRKEGEMLVVLFLGVLLHLLSSLMRVTSAWACKAAFTIEMHTHRAWNIPEFLGRFLCTRPMFGAYCYAFNCELSLRRPAPCDWLRKCAFCSARRSFEYLVYVVGGVWRNGRPGASYFSEGLLKK</sequence>
<evidence type="ECO:0000313" key="3">
    <source>
        <dbReference type="Proteomes" id="UP001159363"/>
    </source>
</evidence>
<feature type="region of interest" description="Disordered" evidence="1">
    <location>
        <begin position="43"/>
        <end position="68"/>
    </location>
</feature>
<protein>
    <submittedName>
        <fullName evidence="2">Uncharacterized protein</fullName>
    </submittedName>
</protein>
<evidence type="ECO:0000313" key="2">
    <source>
        <dbReference type="EMBL" id="KAJ8866798.1"/>
    </source>
</evidence>
<keyword evidence="3" id="KW-1185">Reference proteome</keyword>
<name>A0ABQ9G2U3_9NEOP</name>
<proteinExistence type="predicted"/>
<evidence type="ECO:0000256" key="1">
    <source>
        <dbReference type="SAM" id="MobiDB-lite"/>
    </source>
</evidence>
<accession>A0ABQ9G2U3</accession>
<organism evidence="2 3">
    <name type="scientific">Dryococelus australis</name>
    <dbReference type="NCBI Taxonomy" id="614101"/>
    <lineage>
        <taxon>Eukaryota</taxon>
        <taxon>Metazoa</taxon>
        <taxon>Ecdysozoa</taxon>
        <taxon>Arthropoda</taxon>
        <taxon>Hexapoda</taxon>
        <taxon>Insecta</taxon>
        <taxon>Pterygota</taxon>
        <taxon>Neoptera</taxon>
        <taxon>Polyneoptera</taxon>
        <taxon>Phasmatodea</taxon>
        <taxon>Verophasmatodea</taxon>
        <taxon>Anareolatae</taxon>
        <taxon>Phasmatidae</taxon>
        <taxon>Eurycanthinae</taxon>
        <taxon>Dryococelus</taxon>
    </lineage>
</organism>
<dbReference type="EMBL" id="JARBHB010000016">
    <property type="protein sequence ID" value="KAJ8866798.1"/>
    <property type="molecule type" value="Genomic_DNA"/>
</dbReference>
<reference evidence="2 3" key="1">
    <citation type="submission" date="2023-02" db="EMBL/GenBank/DDBJ databases">
        <title>LHISI_Scaffold_Assembly.</title>
        <authorList>
            <person name="Stuart O.P."/>
            <person name="Cleave R."/>
            <person name="Magrath M.J.L."/>
            <person name="Mikheyev A.S."/>
        </authorList>
    </citation>
    <scope>NUCLEOTIDE SEQUENCE [LARGE SCALE GENOMIC DNA]</scope>
    <source>
        <strain evidence="2">Daus_M_001</strain>
        <tissue evidence="2">Leg muscle</tissue>
    </source>
</reference>
<dbReference type="Proteomes" id="UP001159363">
    <property type="component" value="Chromosome 15"/>
</dbReference>
<comment type="caution">
    <text evidence="2">The sequence shown here is derived from an EMBL/GenBank/DDBJ whole genome shotgun (WGS) entry which is preliminary data.</text>
</comment>
<gene>
    <name evidence="2" type="ORF">PR048_032659</name>
</gene>